<keyword evidence="3" id="KW-0460">Magnesium</keyword>
<dbReference type="PROSITE" id="PS00893">
    <property type="entry name" value="NUDIX_BOX"/>
    <property type="match status" value="1"/>
</dbReference>
<dbReference type="RefSeq" id="WP_344883914.1">
    <property type="nucleotide sequence ID" value="NZ_BAABAL010000020.1"/>
</dbReference>
<feature type="domain" description="Nudix hydrolase" evidence="4">
    <location>
        <begin position="98"/>
        <end position="240"/>
    </location>
</feature>
<dbReference type="EMBL" id="BAABAL010000020">
    <property type="protein sequence ID" value="GAA4031868.1"/>
    <property type="molecule type" value="Genomic_DNA"/>
</dbReference>
<organism evidence="5 6">
    <name type="scientific">Allokutzneria multivorans</name>
    <dbReference type="NCBI Taxonomy" id="1142134"/>
    <lineage>
        <taxon>Bacteria</taxon>
        <taxon>Bacillati</taxon>
        <taxon>Actinomycetota</taxon>
        <taxon>Actinomycetes</taxon>
        <taxon>Pseudonocardiales</taxon>
        <taxon>Pseudonocardiaceae</taxon>
        <taxon>Allokutzneria</taxon>
    </lineage>
</organism>
<comment type="cofactor">
    <cofactor evidence="1">
        <name>Mg(2+)</name>
        <dbReference type="ChEBI" id="CHEBI:18420"/>
    </cofactor>
</comment>
<dbReference type="CDD" id="cd04685">
    <property type="entry name" value="NUDIX_Hydrolase"/>
    <property type="match status" value="1"/>
</dbReference>
<evidence type="ECO:0000256" key="2">
    <source>
        <dbReference type="ARBA" id="ARBA00022801"/>
    </source>
</evidence>
<dbReference type="PANTHER" id="PTHR43046">
    <property type="entry name" value="GDP-MANNOSE MANNOSYL HYDROLASE"/>
    <property type="match status" value="1"/>
</dbReference>
<dbReference type="SUPFAM" id="SSF55811">
    <property type="entry name" value="Nudix"/>
    <property type="match status" value="1"/>
</dbReference>
<dbReference type="Pfam" id="PF00293">
    <property type="entry name" value="NUDIX"/>
    <property type="match status" value="1"/>
</dbReference>
<evidence type="ECO:0000313" key="6">
    <source>
        <dbReference type="Proteomes" id="UP001501747"/>
    </source>
</evidence>
<evidence type="ECO:0000256" key="3">
    <source>
        <dbReference type="ARBA" id="ARBA00022842"/>
    </source>
</evidence>
<protein>
    <submittedName>
        <fullName evidence="5">NUDIX domain-containing protein</fullName>
    </submittedName>
</protein>
<dbReference type="InterPro" id="IPR020084">
    <property type="entry name" value="NUDIX_hydrolase_CS"/>
</dbReference>
<evidence type="ECO:0000313" key="5">
    <source>
        <dbReference type="EMBL" id="GAA4031868.1"/>
    </source>
</evidence>
<evidence type="ECO:0000259" key="4">
    <source>
        <dbReference type="PROSITE" id="PS51462"/>
    </source>
</evidence>
<name>A0ABP7TVE4_9PSEU</name>
<comment type="caution">
    <text evidence="5">The sequence shown here is derived from an EMBL/GenBank/DDBJ whole genome shotgun (WGS) entry which is preliminary data.</text>
</comment>
<reference evidence="6" key="1">
    <citation type="journal article" date="2019" name="Int. J. Syst. Evol. Microbiol.">
        <title>The Global Catalogue of Microorganisms (GCM) 10K type strain sequencing project: providing services to taxonomists for standard genome sequencing and annotation.</title>
        <authorList>
            <consortium name="The Broad Institute Genomics Platform"/>
            <consortium name="The Broad Institute Genome Sequencing Center for Infectious Disease"/>
            <person name="Wu L."/>
            <person name="Ma J."/>
        </authorList>
    </citation>
    <scope>NUCLEOTIDE SEQUENCE [LARGE SCALE GENOMIC DNA]</scope>
    <source>
        <strain evidence="6">JCM 17342</strain>
    </source>
</reference>
<dbReference type="InterPro" id="IPR000086">
    <property type="entry name" value="NUDIX_hydrolase_dom"/>
</dbReference>
<accession>A0ABP7TVE4</accession>
<dbReference type="InterPro" id="IPR015797">
    <property type="entry name" value="NUDIX_hydrolase-like_dom_sf"/>
</dbReference>
<dbReference type="Gene3D" id="3.90.79.10">
    <property type="entry name" value="Nucleoside Triphosphate Pyrophosphohydrolase"/>
    <property type="match status" value="1"/>
</dbReference>
<dbReference type="PROSITE" id="PS51462">
    <property type="entry name" value="NUDIX"/>
    <property type="match status" value="1"/>
</dbReference>
<dbReference type="PANTHER" id="PTHR43046:SF12">
    <property type="entry name" value="GDP-MANNOSE MANNOSYL HYDROLASE"/>
    <property type="match status" value="1"/>
</dbReference>
<sequence>MIEAALAHRVELAREIVATPGALEPDFVPTFTKAVEDAESGGPAEQNELSFLISCVDRTRIAPELWRRMADSERELRALLPQGFDLPDVVDPDVFFEPRHSARVVLVDAEDRVLLFRGHAPETPEKPFWFTIGGGIDPGEDPRAAAARELTEETGLVAPVDELVGPVWVRREQFTFGGKDVDSVEQFFLLRWAKQWEIDTSGFTQLELDTIEHHRWWSARELAATRDRVYPVQLRELLPEVLGGAEFRTVH</sequence>
<keyword evidence="6" id="KW-1185">Reference proteome</keyword>
<evidence type="ECO:0000256" key="1">
    <source>
        <dbReference type="ARBA" id="ARBA00001946"/>
    </source>
</evidence>
<dbReference type="Proteomes" id="UP001501747">
    <property type="component" value="Unassembled WGS sequence"/>
</dbReference>
<keyword evidence="2" id="KW-0378">Hydrolase</keyword>
<proteinExistence type="predicted"/>
<gene>
    <name evidence="5" type="ORF">GCM10022247_66160</name>
</gene>